<evidence type="ECO:0000313" key="2">
    <source>
        <dbReference type="EMBL" id="CCF42604.1"/>
    </source>
</evidence>
<protein>
    <submittedName>
        <fullName evidence="2">Uncharacterized protein</fullName>
    </submittedName>
</protein>
<feature type="region of interest" description="Disordered" evidence="1">
    <location>
        <begin position="1"/>
        <end position="27"/>
    </location>
</feature>
<organism evidence="2 3">
    <name type="scientific">Colletotrichum higginsianum (strain IMI 349063)</name>
    <name type="common">Crucifer anthracnose fungus</name>
    <dbReference type="NCBI Taxonomy" id="759273"/>
    <lineage>
        <taxon>Eukaryota</taxon>
        <taxon>Fungi</taxon>
        <taxon>Dikarya</taxon>
        <taxon>Ascomycota</taxon>
        <taxon>Pezizomycotina</taxon>
        <taxon>Sordariomycetes</taxon>
        <taxon>Hypocreomycetidae</taxon>
        <taxon>Glomerellales</taxon>
        <taxon>Glomerellaceae</taxon>
        <taxon>Colletotrichum</taxon>
        <taxon>Colletotrichum destructivum species complex</taxon>
    </lineage>
</organism>
<dbReference type="HOGENOM" id="CLU_2432820_0_0_1"/>
<accession>H1VQU8</accession>
<sequence length="91" mass="9750">GLYPTTPQYAAGRRIDPPVSVPSATSASPVWTATALPPELPPAEVGVADSGFSTGPWTEFRECDPMPNSSMFVLPTTWAPRSRSWRTMVAS</sequence>
<proteinExistence type="predicted"/>
<gene>
    <name evidence="2" type="ORF">CH063_12558</name>
</gene>
<reference evidence="3" key="1">
    <citation type="journal article" date="2012" name="Nat. Genet.">
        <title>Lifestyle transitions in plant pathogenic Colletotrichum fungi deciphered by genome and transcriptome analyses.</title>
        <authorList>
            <person name="O'Connell R.J."/>
            <person name="Thon M.R."/>
            <person name="Hacquard S."/>
            <person name="Amyotte S.G."/>
            <person name="Kleemann J."/>
            <person name="Torres M.F."/>
            <person name="Damm U."/>
            <person name="Buiate E.A."/>
            <person name="Epstein L."/>
            <person name="Alkan N."/>
            <person name="Altmueller J."/>
            <person name="Alvarado-Balderrama L."/>
            <person name="Bauser C.A."/>
            <person name="Becker C."/>
            <person name="Birren B.W."/>
            <person name="Chen Z."/>
            <person name="Choi J."/>
            <person name="Crouch J.A."/>
            <person name="Duvick J.P."/>
            <person name="Farman M.A."/>
            <person name="Gan P."/>
            <person name="Heiman D."/>
            <person name="Henrissat B."/>
            <person name="Howard R.J."/>
            <person name="Kabbage M."/>
            <person name="Koch C."/>
            <person name="Kracher B."/>
            <person name="Kubo Y."/>
            <person name="Law A.D."/>
            <person name="Lebrun M.-H."/>
            <person name="Lee Y.-H."/>
            <person name="Miyara I."/>
            <person name="Moore N."/>
            <person name="Neumann U."/>
            <person name="Nordstroem K."/>
            <person name="Panaccione D.G."/>
            <person name="Panstruga R."/>
            <person name="Place M."/>
            <person name="Proctor R.H."/>
            <person name="Prusky D."/>
            <person name="Rech G."/>
            <person name="Reinhardt R."/>
            <person name="Rollins J.A."/>
            <person name="Rounsley S."/>
            <person name="Schardl C.L."/>
            <person name="Schwartz D.C."/>
            <person name="Shenoy N."/>
            <person name="Shirasu K."/>
            <person name="Sikhakolli U.R."/>
            <person name="Stueber K."/>
            <person name="Sukno S.A."/>
            <person name="Sweigard J.A."/>
            <person name="Takano Y."/>
            <person name="Takahara H."/>
            <person name="Trail F."/>
            <person name="van der Does H.C."/>
            <person name="Voll L.M."/>
            <person name="Will I."/>
            <person name="Young S."/>
            <person name="Zeng Q."/>
            <person name="Zhang J."/>
            <person name="Zhou S."/>
            <person name="Dickman M.B."/>
            <person name="Schulze-Lefert P."/>
            <person name="Ver Loren van Themaat E."/>
            <person name="Ma L.-J."/>
            <person name="Vaillancourt L.J."/>
        </authorList>
    </citation>
    <scope>NUCLEOTIDE SEQUENCE [LARGE SCALE GENOMIC DNA]</scope>
    <source>
        <strain evidence="3">IMI 349063</strain>
    </source>
</reference>
<dbReference type="Proteomes" id="UP000007174">
    <property type="component" value="Unassembled WGS sequence"/>
</dbReference>
<dbReference type="AlphaFoldDB" id="H1VQU8"/>
<feature type="non-terminal residue" evidence="2">
    <location>
        <position position="1"/>
    </location>
</feature>
<name>H1VQU8_COLHI</name>
<feature type="compositionally biased region" description="Low complexity" evidence="1">
    <location>
        <begin position="17"/>
        <end position="27"/>
    </location>
</feature>
<evidence type="ECO:0000256" key="1">
    <source>
        <dbReference type="SAM" id="MobiDB-lite"/>
    </source>
</evidence>
<dbReference type="EMBL" id="CACQ02005509">
    <property type="protein sequence ID" value="CCF42604.1"/>
    <property type="molecule type" value="Genomic_DNA"/>
</dbReference>
<evidence type="ECO:0000313" key="3">
    <source>
        <dbReference type="Proteomes" id="UP000007174"/>
    </source>
</evidence>